<organism evidence="1 2">
    <name type="scientific">Planoprotostelium fungivorum</name>
    <dbReference type="NCBI Taxonomy" id="1890364"/>
    <lineage>
        <taxon>Eukaryota</taxon>
        <taxon>Amoebozoa</taxon>
        <taxon>Evosea</taxon>
        <taxon>Variosea</taxon>
        <taxon>Cavosteliida</taxon>
        <taxon>Cavosteliaceae</taxon>
        <taxon>Planoprotostelium</taxon>
    </lineage>
</organism>
<dbReference type="Proteomes" id="UP000241769">
    <property type="component" value="Unassembled WGS sequence"/>
</dbReference>
<keyword evidence="2" id="KW-1185">Reference proteome</keyword>
<gene>
    <name evidence="1" type="ORF">PROFUN_09682</name>
</gene>
<dbReference type="InParanoid" id="A0A2P6NGJ2"/>
<evidence type="ECO:0000313" key="1">
    <source>
        <dbReference type="EMBL" id="PRP83086.1"/>
    </source>
</evidence>
<sequence>MPSASDSKLAIILLIASSPETESLDQQRDRMQGGTPGHVTLESSKLFDVRVPANHFLLSTHRSKPTTASQPQQPWNILTWISTETQVATAECTCTRSLLINNTWAYLLFGASLIDPSLPHRL</sequence>
<evidence type="ECO:0000313" key="2">
    <source>
        <dbReference type="Proteomes" id="UP000241769"/>
    </source>
</evidence>
<name>A0A2P6NGJ2_9EUKA</name>
<dbReference type="EMBL" id="MDYQ01000090">
    <property type="protein sequence ID" value="PRP83086.1"/>
    <property type="molecule type" value="Genomic_DNA"/>
</dbReference>
<dbReference type="AlphaFoldDB" id="A0A2P6NGJ2"/>
<proteinExistence type="predicted"/>
<protein>
    <submittedName>
        <fullName evidence="1">Uncharacterized protein</fullName>
    </submittedName>
</protein>
<reference evidence="1 2" key="1">
    <citation type="journal article" date="2018" name="Genome Biol. Evol.">
        <title>Multiple Roots of Fruiting Body Formation in Amoebozoa.</title>
        <authorList>
            <person name="Hillmann F."/>
            <person name="Forbes G."/>
            <person name="Novohradska S."/>
            <person name="Ferling I."/>
            <person name="Riege K."/>
            <person name="Groth M."/>
            <person name="Westermann M."/>
            <person name="Marz M."/>
            <person name="Spaller T."/>
            <person name="Winckler T."/>
            <person name="Schaap P."/>
            <person name="Glockner G."/>
        </authorList>
    </citation>
    <scope>NUCLEOTIDE SEQUENCE [LARGE SCALE GENOMIC DNA]</scope>
    <source>
        <strain evidence="1 2">Jena</strain>
    </source>
</reference>
<accession>A0A2P6NGJ2</accession>
<comment type="caution">
    <text evidence="1">The sequence shown here is derived from an EMBL/GenBank/DDBJ whole genome shotgun (WGS) entry which is preliminary data.</text>
</comment>